<dbReference type="SMART" id="SM00398">
    <property type="entry name" value="HMG"/>
    <property type="match status" value="1"/>
</dbReference>
<evidence type="ECO:0000256" key="5">
    <source>
        <dbReference type="ARBA" id="ARBA00023242"/>
    </source>
</evidence>
<dbReference type="Pfam" id="PF00505">
    <property type="entry name" value="HMG_box"/>
    <property type="match status" value="1"/>
</dbReference>
<dbReference type="InterPro" id="IPR022151">
    <property type="entry name" value="Sox_N"/>
</dbReference>
<feature type="compositionally biased region" description="Basic and acidic residues" evidence="6">
    <location>
        <begin position="152"/>
        <end position="161"/>
    </location>
</feature>
<dbReference type="CDD" id="cd22031">
    <property type="entry name" value="HMG-box_SoxE"/>
    <property type="match status" value="1"/>
</dbReference>
<dbReference type="FunFam" id="1.10.30.10:FF:000004">
    <property type="entry name" value="Transcription factor SOX-10"/>
    <property type="match status" value="1"/>
</dbReference>
<feature type="compositionally biased region" description="Low complexity" evidence="6">
    <location>
        <begin position="285"/>
        <end position="307"/>
    </location>
</feature>
<dbReference type="PANTHER" id="PTHR45803:SF10">
    <property type="entry name" value="HMG BOX DOMAIN-CONTAINING PROTEIN"/>
    <property type="match status" value="1"/>
</dbReference>
<dbReference type="GO" id="GO:0000122">
    <property type="term" value="P:negative regulation of transcription by RNA polymerase II"/>
    <property type="evidence" value="ECO:0007669"/>
    <property type="project" value="TreeGrafter"/>
</dbReference>
<feature type="compositionally biased region" description="Polar residues" evidence="6">
    <location>
        <begin position="10"/>
        <end position="29"/>
    </location>
</feature>
<keyword evidence="5" id="KW-0539">Nucleus</keyword>
<feature type="region of interest" description="Disordered" evidence="6">
    <location>
        <begin position="204"/>
        <end position="259"/>
    </location>
</feature>
<feature type="region of interest" description="Disordered" evidence="6">
    <location>
        <begin position="1"/>
        <end position="62"/>
    </location>
</feature>
<dbReference type="Proteomes" id="UP000749559">
    <property type="component" value="Unassembled WGS sequence"/>
</dbReference>
<accession>A0A8J1U6V6</accession>
<feature type="compositionally biased region" description="Low complexity" evidence="6">
    <location>
        <begin position="457"/>
        <end position="473"/>
    </location>
</feature>
<evidence type="ECO:0000256" key="2">
    <source>
        <dbReference type="ARBA" id="ARBA00023015"/>
    </source>
</evidence>
<dbReference type="AlphaFoldDB" id="A0A8J1U6V6"/>
<organism evidence="7 8">
    <name type="scientific">Owenia fusiformis</name>
    <name type="common">Polychaete worm</name>
    <dbReference type="NCBI Taxonomy" id="6347"/>
    <lineage>
        <taxon>Eukaryota</taxon>
        <taxon>Metazoa</taxon>
        <taxon>Spiralia</taxon>
        <taxon>Lophotrochozoa</taxon>
        <taxon>Annelida</taxon>
        <taxon>Polychaeta</taxon>
        <taxon>Sedentaria</taxon>
        <taxon>Canalipalpata</taxon>
        <taxon>Sabellida</taxon>
        <taxon>Oweniida</taxon>
        <taxon>Oweniidae</taxon>
        <taxon>Owenia</taxon>
    </lineage>
</organism>
<feature type="compositionally biased region" description="Basic and acidic residues" evidence="6">
    <location>
        <begin position="38"/>
        <end position="49"/>
    </location>
</feature>
<dbReference type="GO" id="GO:0005634">
    <property type="term" value="C:nucleus"/>
    <property type="evidence" value="ECO:0007669"/>
    <property type="project" value="UniProtKB-SubCell"/>
</dbReference>
<proteinExistence type="predicted"/>
<dbReference type="InterPro" id="IPR009071">
    <property type="entry name" value="HMG_box_dom"/>
</dbReference>
<keyword evidence="8" id="KW-1185">Reference proteome</keyword>
<feature type="region of interest" description="Disordered" evidence="6">
    <location>
        <begin position="280"/>
        <end position="316"/>
    </location>
</feature>
<sequence length="485" mass="53595">MCESKKETRLSTGSNMSTGSPFSIGSSLGSPDPDQDCVSEKMLENEGEKNAQPPVGADDGSNIQDAVTNVLKGYDWSLVPMPMRGPNGEKRKPHIKRPMNAFMVWAQAARRKLADQYPQLHNAELSKTLGKLWRLLGEPEKRPFVEEAERLRQQHKKDYPDYKYQPRRRKPLKGMQGGMQDLQNPPISSSVIFRALQEGGNGLDVADCMGGGQRGGSPQDPLTPPTTPNTSEGVGTGRPSGHPATSQPRHPGQNIDFSRVDLGDLSHDVMETFDDTELDQYLPVNGKPSNNHHSNSSDGNYSNYPNSEGDGQCPPVTTAPTWMMSYRVSATANAQIYSVASNNNTHGNHSNLNVNIPGNATAPHGYHGNQSDMGKFPSPPPAHQVKVEASVIQQQYQRERYNIDNRFEHNFRYSGSPSEYYPHPHSHPHPHHQGYPGEQVGYTSSGEEHQSEYSPTSNNNHSPPIIHSPPASSDLVPWRQQYQNV</sequence>
<dbReference type="SUPFAM" id="SSF47095">
    <property type="entry name" value="HMG-box"/>
    <property type="match status" value="1"/>
</dbReference>
<evidence type="ECO:0000313" key="7">
    <source>
        <dbReference type="EMBL" id="CAH1795330.1"/>
    </source>
</evidence>
<dbReference type="PROSITE" id="PS50118">
    <property type="entry name" value="HMG_BOX_2"/>
    <property type="match status" value="1"/>
</dbReference>
<dbReference type="GO" id="GO:0000978">
    <property type="term" value="F:RNA polymerase II cis-regulatory region sequence-specific DNA binding"/>
    <property type="evidence" value="ECO:0007669"/>
    <property type="project" value="TreeGrafter"/>
</dbReference>
<gene>
    <name evidence="7" type="ORF">OFUS_LOCUS19887</name>
</gene>
<name>A0A8J1U6V6_OWEFU</name>
<dbReference type="InterPro" id="IPR036910">
    <property type="entry name" value="HMG_box_dom_sf"/>
</dbReference>
<keyword evidence="4" id="KW-0804">Transcription</keyword>
<protein>
    <submittedName>
        <fullName evidence="7">Uncharacterized protein</fullName>
    </submittedName>
</protein>
<comment type="caution">
    <text evidence="7">The sequence shown here is derived from an EMBL/GenBank/DDBJ whole genome shotgun (WGS) entry which is preliminary data.</text>
</comment>
<dbReference type="Gene3D" id="1.10.30.10">
    <property type="entry name" value="High mobility group box domain"/>
    <property type="match status" value="1"/>
</dbReference>
<feature type="region of interest" description="Disordered" evidence="6">
    <location>
        <begin position="152"/>
        <end position="186"/>
    </location>
</feature>
<dbReference type="EMBL" id="CAIIXF020000009">
    <property type="protein sequence ID" value="CAH1795330.1"/>
    <property type="molecule type" value="Genomic_DNA"/>
</dbReference>
<dbReference type="GO" id="GO:0002009">
    <property type="term" value="P:morphogenesis of an epithelium"/>
    <property type="evidence" value="ECO:0007669"/>
    <property type="project" value="TreeGrafter"/>
</dbReference>
<evidence type="ECO:0000256" key="1">
    <source>
        <dbReference type="ARBA" id="ARBA00004123"/>
    </source>
</evidence>
<dbReference type="GO" id="GO:0000981">
    <property type="term" value="F:DNA-binding transcription factor activity, RNA polymerase II-specific"/>
    <property type="evidence" value="ECO:0007669"/>
    <property type="project" value="TreeGrafter"/>
</dbReference>
<evidence type="ECO:0000313" key="8">
    <source>
        <dbReference type="Proteomes" id="UP000749559"/>
    </source>
</evidence>
<evidence type="ECO:0000256" key="3">
    <source>
        <dbReference type="ARBA" id="ARBA00023125"/>
    </source>
</evidence>
<dbReference type="Pfam" id="PF12444">
    <property type="entry name" value="Sox_N"/>
    <property type="match status" value="1"/>
</dbReference>
<reference evidence="7" key="1">
    <citation type="submission" date="2022-03" db="EMBL/GenBank/DDBJ databases">
        <authorList>
            <person name="Martin C."/>
        </authorList>
    </citation>
    <scope>NUCLEOTIDE SEQUENCE</scope>
</reference>
<evidence type="ECO:0000256" key="4">
    <source>
        <dbReference type="ARBA" id="ARBA00023163"/>
    </source>
</evidence>
<keyword evidence="3" id="KW-0238">DNA-binding</keyword>
<dbReference type="OrthoDB" id="6247875at2759"/>
<keyword evidence="2" id="KW-0805">Transcription regulation</keyword>
<comment type="subcellular location">
    <subcellularLocation>
        <location evidence="1">Nucleus</location>
    </subcellularLocation>
</comment>
<dbReference type="InterPro" id="IPR050917">
    <property type="entry name" value="SOX_TF"/>
</dbReference>
<feature type="compositionally biased region" description="Low complexity" evidence="6">
    <location>
        <begin position="414"/>
        <end position="423"/>
    </location>
</feature>
<evidence type="ECO:0000256" key="6">
    <source>
        <dbReference type="SAM" id="MobiDB-lite"/>
    </source>
</evidence>
<feature type="region of interest" description="Disordered" evidence="6">
    <location>
        <begin position="414"/>
        <end position="485"/>
    </location>
</feature>
<dbReference type="PANTHER" id="PTHR45803">
    <property type="entry name" value="SOX100B"/>
    <property type="match status" value="1"/>
</dbReference>